<evidence type="ECO:0000313" key="2">
    <source>
        <dbReference type="Proteomes" id="UP000724149"/>
    </source>
</evidence>
<name>A0ABS2GMV1_9FIRM</name>
<dbReference type="RefSeq" id="WP_177503496.1">
    <property type="nucleotide sequence ID" value="NZ_JACSNR010000008.1"/>
</dbReference>
<evidence type="ECO:0000313" key="1">
    <source>
        <dbReference type="EMBL" id="MBM6923815.1"/>
    </source>
</evidence>
<reference evidence="1 2" key="1">
    <citation type="journal article" date="2021" name="Sci. Rep.">
        <title>The distribution of antibiotic resistance genes in chicken gut microbiota commensals.</title>
        <authorList>
            <person name="Juricova H."/>
            <person name="Matiasovicova J."/>
            <person name="Kubasova T."/>
            <person name="Cejkova D."/>
            <person name="Rychlik I."/>
        </authorList>
    </citation>
    <scope>NUCLEOTIDE SEQUENCE [LARGE SCALE GENOMIC DNA]</scope>
    <source>
        <strain evidence="1 2">An564</strain>
    </source>
</reference>
<protein>
    <submittedName>
        <fullName evidence="1">Sporulation transcriptional regulator SpoIIID</fullName>
    </submittedName>
</protein>
<sequence length="87" mass="9925">MKGIPEDRALMLGQYIVDHGATVRSTAAAFGFSKSLVHKDVTERLSRLSPELWESVHAVLMKNRDERHLRGGEATREKYSRLRDSQM</sequence>
<comment type="caution">
    <text evidence="1">The sequence shown here is derived from an EMBL/GenBank/DDBJ whole genome shotgun (WGS) entry which is preliminary data.</text>
</comment>
<organism evidence="1 2">
    <name type="scientific">Hydrogenoanaerobacterium saccharovorans</name>
    <dbReference type="NCBI Taxonomy" id="474960"/>
    <lineage>
        <taxon>Bacteria</taxon>
        <taxon>Bacillati</taxon>
        <taxon>Bacillota</taxon>
        <taxon>Clostridia</taxon>
        <taxon>Eubacteriales</taxon>
        <taxon>Oscillospiraceae</taxon>
        <taxon>Hydrogenoanaerobacterium</taxon>
    </lineage>
</organism>
<proteinExistence type="predicted"/>
<accession>A0ABS2GMV1</accession>
<gene>
    <name evidence="1" type="ORF">H9X81_08970</name>
</gene>
<dbReference type="Proteomes" id="UP000724149">
    <property type="component" value="Unassembled WGS sequence"/>
</dbReference>
<dbReference type="Pfam" id="PF12116">
    <property type="entry name" value="SpoIIID"/>
    <property type="match status" value="1"/>
</dbReference>
<keyword evidence="2" id="KW-1185">Reference proteome</keyword>
<dbReference type="EMBL" id="JACSNR010000008">
    <property type="protein sequence ID" value="MBM6923815.1"/>
    <property type="molecule type" value="Genomic_DNA"/>
</dbReference>
<dbReference type="InterPro" id="IPR014208">
    <property type="entry name" value="Spore_III_D"/>
</dbReference>